<dbReference type="AlphaFoldDB" id="K1TDZ9"/>
<organism evidence="3">
    <name type="scientific">human gut metagenome</name>
    <dbReference type="NCBI Taxonomy" id="408170"/>
    <lineage>
        <taxon>unclassified sequences</taxon>
        <taxon>metagenomes</taxon>
        <taxon>organismal metagenomes</taxon>
    </lineage>
</organism>
<dbReference type="InterPro" id="IPR001387">
    <property type="entry name" value="Cro/C1-type_HTH"/>
</dbReference>
<dbReference type="Pfam" id="PF21956">
    <property type="entry name" value="DUF6922"/>
    <property type="match status" value="1"/>
</dbReference>
<proteinExistence type="predicted"/>
<evidence type="ECO:0000256" key="1">
    <source>
        <dbReference type="ARBA" id="ARBA00023125"/>
    </source>
</evidence>
<keyword evidence="1" id="KW-0238">DNA-binding</keyword>
<name>K1TDZ9_9ZZZZ</name>
<accession>K1TDZ9</accession>
<dbReference type="InterPro" id="IPR010982">
    <property type="entry name" value="Lambda_DNA-bd_dom_sf"/>
</dbReference>
<dbReference type="Gene3D" id="1.10.260.40">
    <property type="entry name" value="lambda repressor-like DNA-binding domains"/>
    <property type="match status" value="1"/>
</dbReference>
<dbReference type="GO" id="GO:0003677">
    <property type="term" value="F:DNA binding"/>
    <property type="evidence" value="ECO:0007669"/>
    <property type="project" value="UniProtKB-KW"/>
</dbReference>
<gene>
    <name evidence="3" type="ORF">OBE_06827</name>
</gene>
<dbReference type="PROSITE" id="PS50943">
    <property type="entry name" value="HTH_CROC1"/>
    <property type="match status" value="1"/>
</dbReference>
<dbReference type="InterPro" id="IPR053830">
    <property type="entry name" value="DUF6922"/>
</dbReference>
<dbReference type="Pfam" id="PF01381">
    <property type="entry name" value="HTH_3"/>
    <property type="match status" value="1"/>
</dbReference>
<dbReference type="SMART" id="SM00530">
    <property type="entry name" value="HTH_XRE"/>
    <property type="match status" value="1"/>
</dbReference>
<dbReference type="EMBL" id="AJWZ01004707">
    <property type="protein sequence ID" value="EKC64675.1"/>
    <property type="molecule type" value="Genomic_DNA"/>
</dbReference>
<comment type="caution">
    <text evidence="3">The sequence shown here is derived from an EMBL/GenBank/DDBJ whole genome shotgun (WGS) entry which is preliminary data.</text>
</comment>
<dbReference type="PANTHER" id="PTHR36924:SF1">
    <property type="entry name" value="ANTITOXIN HIGA-1"/>
    <property type="match status" value="1"/>
</dbReference>
<dbReference type="CDD" id="cd00093">
    <property type="entry name" value="HTH_XRE"/>
    <property type="match status" value="1"/>
</dbReference>
<dbReference type="PANTHER" id="PTHR36924">
    <property type="entry name" value="ANTITOXIN HIGA-1"/>
    <property type="match status" value="1"/>
</dbReference>
<evidence type="ECO:0000259" key="2">
    <source>
        <dbReference type="PROSITE" id="PS50943"/>
    </source>
</evidence>
<sequence>MQTNLFTFRTFADEAMKSRIDILKGIHPGKIIGKDLKKRNLSQRSFAASIGEHSQTLNAVITGRRNLTVEMALKIEQAFGYEEGFLLLLQTYYEIAEYKNGQKSRAISGTPAIRRSLFWDTDFDTLDWGRYRDSVIARVLERGNDAEKAEIARFYGTTLTALETDSPKNTYRINTTSQND</sequence>
<dbReference type="InterPro" id="IPR013430">
    <property type="entry name" value="Toxin_antidote_HigA"/>
</dbReference>
<dbReference type="SUPFAM" id="SSF47413">
    <property type="entry name" value="lambda repressor-like DNA-binding domains"/>
    <property type="match status" value="1"/>
</dbReference>
<reference evidence="3" key="1">
    <citation type="journal article" date="2013" name="Environ. Microbiol.">
        <title>Microbiota from the distal guts of lean and obese adolescents exhibit partial functional redundancy besides clear differences in community structure.</title>
        <authorList>
            <person name="Ferrer M."/>
            <person name="Ruiz A."/>
            <person name="Lanza F."/>
            <person name="Haange S.B."/>
            <person name="Oberbach A."/>
            <person name="Till H."/>
            <person name="Bargiela R."/>
            <person name="Campoy C."/>
            <person name="Segura M.T."/>
            <person name="Richter M."/>
            <person name="von Bergen M."/>
            <person name="Seifert J."/>
            <person name="Suarez A."/>
        </authorList>
    </citation>
    <scope>NUCLEOTIDE SEQUENCE</scope>
</reference>
<dbReference type="NCBIfam" id="TIGR02607">
    <property type="entry name" value="antidote_HigA"/>
    <property type="match status" value="1"/>
</dbReference>
<protein>
    <submittedName>
        <fullName evidence="3">Plasmid maintenance system antidote protein, XRE family</fullName>
    </submittedName>
</protein>
<feature type="domain" description="HTH cro/C1-type" evidence="2">
    <location>
        <begin position="37"/>
        <end position="86"/>
    </location>
</feature>
<evidence type="ECO:0000313" key="3">
    <source>
        <dbReference type="EMBL" id="EKC64675.1"/>
    </source>
</evidence>